<feature type="transmembrane region" description="Helical" evidence="9">
    <location>
        <begin position="50"/>
        <end position="68"/>
    </location>
</feature>
<dbReference type="EMBL" id="KV425552">
    <property type="protein sequence ID" value="KZT30221.1"/>
    <property type="molecule type" value="Genomic_DNA"/>
</dbReference>
<comment type="subcellular location">
    <subcellularLocation>
        <location evidence="1">Endoplasmic reticulum membrane</location>
        <topology evidence="1">Multi-pass membrane protein</topology>
    </subcellularLocation>
</comment>
<dbReference type="GO" id="GO:0006465">
    <property type="term" value="P:signal peptide processing"/>
    <property type="evidence" value="ECO:0007669"/>
    <property type="project" value="InterPro"/>
</dbReference>
<keyword evidence="5" id="KW-0256">Endoplasmic reticulum</keyword>
<dbReference type="InterPro" id="IPR009542">
    <property type="entry name" value="Spc1/SPCS1"/>
</dbReference>
<evidence type="ECO:0000256" key="2">
    <source>
        <dbReference type="ARBA" id="ARBA00005245"/>
    </source>
</evidence>
<evidence type="ECO:0000256" key="5">
    <source>
        <dbReference type="ARBA" id="ARBA00022824"/>
    </source>
</evidence>
<dbReference type="GO" id="GO:0045047">
    <property type="term" value="P:protein targeting to ER"/>
    <property type="evidence" value="ECO:0007669"/>
    <property type="project" value="TreeGrafter"/>
</dbReference>
<evidence type="ECO:0000256" key="4">
    <source>
        <dbReference type="ARBA" id="ARBA00022692"/>
    </source>
</evidence>
<comment type="function">
    <text evidence="8">Component of the signal peptidase complex (SPC) which catalyzes the cleavage of N-terminal signal sequences from nascent proteins as they are translocated into the lumen of the endoplasmic reticulum. Dispensable for SPC enzymatic activity.</text>
</comment>
<evidence type="ECO:0000256" key="7">
    <source>
        <dbReference type="ARBA" id="ARBA00023136"/>
    </source>
</evidence>
<evidence type="ECO:0000256" key="3">
    <source>
        <dbReference type="ARBA" id="ARBA00017059"/>
    </source>
</evidence>
<accession>A0A165VUR8</accession>
<dbReference type="AlphaFoldDB" id="A0A165VUR8"/>
<gene>
    <name evidence="10" type="ORF">NEOLEDRAFT_1127153</name>
</gene>
<evidence type="ECO:0000256" key="8">
    <source>
        <dbReference type="ARBA" id="ARBA00045204"/>
    </source>
</evidence>
<evidence type="ECO:0000313" key="10">
    <source>
        <dbReference type="EMBL" id="KZT30221.1"/>
    </source>
</evidence>
<keyword evidence="7 9" id="KW-0472">Membrane</keyword>
<dbReference type="Proteomes" id="UP000076761">
    <property type="component" value="Unassembled WGS sequence"/>
</dbReference>
<evidence type="ECO:0000256" key="9">
    <source>
        <dbReference type="SAM" id="Phobius"/>
    </source>
</evidence>
<dbReference type="STRING" id="1314782.A0A165VUR8"/>
<dbReference type="FunCoup" id="A0A165VUR8">
    <property type="interactions" value="68"/>
</dbReference>
<dbReference type="Pfam" id="PF06645">
    <property type="entry name" value="SPC12"/>
    <property type="match status" value="1"/>
</dbReference>
<keyword evidence="11" id="KW-1185">Reference proteome</keyword>
<evidence type="ECO:0000313" key="11">
    <source>
        <dbReference type="Proteomes" id="UP000076761"/>
    </source>
</evidence>
<dbReference type="PANTHER" id="PTHR13202:SF0">
    <property type="entry name" value="SIGNAL PEPTIDASE COMPLEX SUBUNIT 1"/>
    <property type="match status" value="1"/>
</dbReference>
<name>A0A165VUR8_9AGAM</name>
<dbReference type="GO" id="GO:0005787">
    <property type="term" value="C:signal peptidase complex"/>
    <property type="evidence" value="ECO:0007669"/>
    <property type="project" value="InterPro"/>
</dbReference>
<dbReference type="OrthoDB" id="263893at2759"/>
<organism evidence="10 11">
    <name type="scientific">Neolentinus lepideus HHB14362 ss-1</name>
    <dbReference type="NCBI Taxonomy" id="1314782"/>
    <lineage>
        <taxon>Eukaryota</taxon>
        <taxon>Fungi</taxon>
        <taxon>Dikarya</taxon>
        <taxon>Basidiomycota</taxon>
        <taxon>Agaricomycotina</taxon>
        <taxon>Agaricomycetes</taxon>
        <taxon>Gloeophyllales</taxon>
        <taxon>Gloeophyllaceae</taxon>
        <taxon>Neolentinus</taxon>
    </lineage>
</organism>
<sequence length="91" mass="9795">MTANLNELLEGKIDFEGQKLVDNITRIALVVLSIISFIVGFALQSLQVTFGLFSLGTVILALSVLPPWPVYNSHPVSWLATLPGSSPKAKS</sequence>
<comment type="similarity">
    <text evidence="2">Belongs to the SPCS1 family.</text>
</comment>
<proteinExistence type="inferred from homology"/>
<keyword evidence="4 9" id="KW-0812">Transmembrane</keyword>
<keyword evidence="6 9" id="KW-1133">Transmembrane helix</keyword>
<dbReference type="InParanoid" id="A0A165VUR8"/>
<feature type="transmembrane region" description="Helical" evidence="9">
    <location>
        <begin position="24"/>
        <end position="43"/>
    </location>
</feature>
<protein>
    <recommendedName>
        <fullName evidence="3">Signal peptidase complex subunit 1</fullName>
    </recommendedName>
</protein>
<evidence type="ECO:0000256" key="1">
    <source>
        <dbReference type="ARBA" id="ARBA00004477"/>
    </source>
</evidence>
<evidence type="ECO:0000256" key="6">
    <source>
        <dbReference type="ARBA" id="ARBA00022989"/>
    </source>
</evidence>
<reference evidence="10 11" key="1">
    <citation type="journal article" date="2016" name="Mol. Biol. Evol.">
        <title>Comparative Genomics of Early-Diverging Mushroom-Forming Fungi Provides Insights into the Origins of Lignocellulose Decay Capabilities.</title>
        <authorList>
            <person name="Nagy L.G."/>
            <person name="Riley R."/>
            <person name="Tritt A."/>
            <person name="Adam C."/>
            <person name="Daum C."/>
            <person name="Floudas D."/>
            <person name="Sun H."/>
            <person name="Yadav J.S."/>
            <person name="Pangilinan J."/>
            <person name="Larsson K.H."/>
            <person name="Matsuura K."/>
            <person name="Barry K."/>
            <person name="Labutti K."/>
            <person name="Kuo R."/>
            <person name="Ohm R.A."/>
            <person name="Bhattacharya S.S."/>
            <person name="Shirouzu T."/>
            <person name="Yoshinaga Y."/>
            <person name="Martin F.M."/>
            <person name="Grigoriev I.V."/>
            <person name="Hibbett D.S."/>
        </authorList>
    </citation>
    <scope>NUCLEOTIDE SEQUENCE [LARGE SCALE GENOMIC DNA]</scope>
    <source>
        <strain evidence="10 11">HHB14362 ss-1</strain>
    </source>
</reference>
<dbReference type="PANTHER" id="PTHR13202">
    <property type="entry name" value="MICROSOMAL SIGNAL PEPTIDASE 12 KDA SUBUNIT"/>
    <property type="match status" value="1"/>
</dbReference>